<reference evidence="1 2" key="1">
    <citation type="journal article" date="2024" name="IMA Fungus">
        <title>Apiospora arundinis, a panoply of carbohydrate-active enzymes and secondary metabolites.</title>
        <authorList>
            <person name="Sorensen T."/>
            <person name="Petersen C."/>
            <person name="Muurmann A.T."/>
            <person name="Christiansen J.V."/>
            <person name="Brundto M.L."/>
            <person name="Overgaard C.K."/>
            <person name="Boysen A.T."/>
            <person name="Wollenberg R.D."/>
            <person name="Larsen T.O."/>
            <person name="Sorensen J.L."/>
            <person name="Nielsen K.L."/>
            <person name="Sondergaard T.E."/>
        </authorList>
    </citation>
    <scope>NUCLEOTIDE SEQUENCE [LARGE SCALE GENOMIC DNA]</scope>
    <source>
        <strain evidence="1 2">AAU 773</strain>
    </source>
</reference>
<accession>A0ABR2IR62</accession>
<dbReference type="Proteomes" id="UP001390339">
    <property type="component" value="Unassembled WGS sequence"/>
</dbReference>
<proteinExistence type="predicted"/>
<evidence type="ECO:0000313" key="1">
    <source>
        <dbReference type="EMBL" id="KAK8867388.1"/>
    </source>
</evidence>
<dbReference type="EMBL" id="JAPCWZ010000004">
    <property type="protein sequence ID" value="KAK8867388.1"/>
    <property type="molecule type" value="Genomic_DNA"/>
</dbReference>
<organism evidence="1 2">
    <name type="scientific">Apiospora arundinis</name>
    <dbReference type="NCBI Taxonomy" id="335852"/>
    <lineage>
        <taxon>Eukaryota</taxon>
        <taxon>Fungi</taxon>
        <taxon>Dikarya</taxon>
        <taxon>Ascomycota</taxon>
        <taxon>Pezizomycotina</taxon>
        <taxon>Sordariomycetes</taxon>
        <taxon>Xylariomycetidae</taxon>
        <taxon>Amphisphaeriales</taxon>
        <taxon>Apiosporaceae</taxon>
        <taxon>Apiospora</taxon>
    </lineage>
</organism>
<evidence type="ECO:0000313" key="2">
    <source>
        <dbReference type="Proteomes" id="UP001390339"/>
    </source>
</evidence>
<sequence>MSLSDGGDRCLPIAIRLMHDGTDLVDRLSESQVQQRGALGCWMVPEGLQVKGGQGGLRLARTGLARAGLAWGPD</sequence>
<gene>
    <name evidence="1" type="ORF">PGQ11_005966</name>
</gene>
<protein>
    <submittedName>
        <fullName evidence="1">Uncharacterized protein</fullName>
    </submittedName>
</protein>
<comment type="caution">
    <text evidence="1">The sequence shown here is derived from an EMBL/GenBank/DDBJ whole genome shotgun (WGS) entry which is preliminary data.</text>
</comment>
<name>A0ABR2IR62_9PEZI</name>
<keyword evidence="2" id="KW-1185">Reference proteome</keyword>